<name>A0ABN7VBU8_GIGMA</name>
<dbReference type="InterPro" id="IPR006597">
    <property type="entry name" value="Sel1-like"/>
</dbReference>
<organism evidence="1 2">
    <name type="scientific">Gigaspora margarita</name>
    <dbReference type="NCBI Taxonomy" id="4874"/>
    <lineage>
        <taxon>Eukaryota</taxon>
        <taxon>Fungi</taxon>
        <taxon>Fungi incertae sedis</taxon>
        <taxon>Mucoromycota</taxon>
        <taxon>Glomeromycotina</taxon>
        <taxon>Glomeromycetes</taxon>
        <taxon>Diversisporales</taxon>
        <taxon>Gigasporaceae</taxon>
        <taxon>Gigaspora</taxon>
    </lineage>
</organism>
<sequence length="154" mass="18012">NKFKEPSTIINLLSNNDNNNFISDQQIFLVFLNLIEFEIFEENGEKVFNISLFVAKNNNIIAQYFLDETYYYGCGTIRNQKLAINWYLKASNSECVIAYNKLGFYYENSIGKGGIEDFDQSLYCYSKANESGDKWASMKIERLFEVHKEKKKQL</sequence>
<dbReference type="SUPFAM" id="SSF81901">
    <property type="entry name" value="HCP-like"/>
    <property type="match status" value="1"/>
</dbReference>
<dbReference type="EMBL" id="CAJVQB010011489">
    <property type="protein sequence ID" value="CAG8748097.1"/>
    <property type="molecule type" value="Genomic_DNA"/>
</dbReference>
<gene>
    <name evidence="1" type="ORF">GMARGA_LOCUS16085</name>
</gene>
<dbReference type="Gene3D" id="1.25.40.10">
    <property type="entry name" value="Tetratricopeptide repeat domain"/>
    <property type="match status" value="1"/>
</dbReference>
<evidence type="ECO:0000313" key="2">
    <source>
        <dbReference type="Proteomes" id="UP000789901"/>
    </source>
</evidence>
<dbReference type="InterPro" id="IPR011990">
    <property type="entry name" value="TPR-like_helical_dom_sf"/>
</dbReference>
<accession>A0ABN7VBU8</accession>
<dbReference type="Proteomes" id="UP000789901">
    <property type="component" value="Unassembled WGS sequence"/>
</dbReference>
<feature type="non-terminal residue" evidence="1">
    <location>
        <position position="1"/>
    </location>
</feature>
<proteinExistence type="predicted"/>
<dbReference type="Pfam" id="PF08238">
    <property type="entry name" value="Sel1"/>
    <property type="match status" value="2"/>
</dbReference>
<keyword evidence="2" id="KW-1185">Reference proteome</keyword>
<comment type="caution">
    <text evidence="1">The sequence shown here is derived from an EMBL/GenBank/DDBJ whole genome shotgun (WGS) entry which is preliminary data.</text>
</comment>
<dbReference type="SMART" id="SM00671">
    <property type="entry name" value="SEL1"/>
    <property type="match status" value="2"/>
</dbReference>
<protein>
    <submittedName>
        <fullName evidence="1">6721_t:CDS:1</fullName>
    </submittedName>
</protein>
<evidence type="ECO:0000313" key="1">
    <source>
        <dbReference type="EMBL" id="CAG8748097.1"/>
    </source>
</evidence>
<reference evidence="1 2" key="1">
    <citation type="submission" date="2021-06" db="EMBL/GenBank/DDBJ databases">
        <authorList>
            <person name="Kallberg Y."/>
            <person name="Tangrot J."/>
            <person name="Rosling A."/>
        </authorList>
    </citation>
    <scope>NUCLEOTIDE SEQUENCE [LARGE SCALE GENOMIC DNA]</scope>
    <source>
        <strain evidence="1 2">120-4 pot B 10/14</strain>
    </source>
</reference>